<dbReference type="Proteomes" id="UP000615760">
    <property type="component" value="Unassembled WGS sequence"/>
</dbReference>
<evidence type="ECO:0000313" key="2">
    <source>
        <dbReference type="Proteomes" id="UP000615760"/>
    </source>
</evidence>
<comment type="caution">
    <text evidence="1">The sequence shown here is derived from an EMBL/GenBank/DDBJ whole genome shotgun (WGS) entry which is preliminary data.</text>
</comment>
<dbReference type="InterPro" id="IPR036583">
    <property type="entry name" value="23S_rRNA_IVS_sf"/>
</dbReference>
<reference evidence="2" key="1">
    <citation type="journal article" date="2019" name="Int. J. Syst. Evol. Microbiol.">
        <title>The Global Catalogue of Microorganisms (GCM) 10K type strain sequencing project: providing services to taxonomists for standard genome sequencing and annotation.</title>
        <authorList>
            <consortium name="The Broad Institute Genomics Platform"/>
            <consortium name="The Broad Institute Genome Sequencing Center for Infectious Disease"/>
            <person name="Wu L."/>
            <person name="Ma J."/>
        </authorList>
    </citation>
    <scope>NUCLEOTIDE SEQUENCE [LARGE SCALE GENOMIC DNA]</scope>
    <source>
        <strain evidence="2">CGMCC 1.15461</strain>
    </source>
</reference>
<sequence>MEIKKFKFEKLQVWNLAMDFGEKIHEISIRFPSKELYNLQSQINRAVDSIALNISEGATGNTNPEFRKFLTYSIRSIAEVVCCLFKAKRRNYISEEVFESLYSEAFILMNKTAALRNSLK</sequence>
<proteinExistence type="predicted"/>
<dbReference type="Gene3D" id="1.20.1440.60">
    <property type="entry name" value="23S rRNA-intervening sequence"/>
    <property type="match status" value="1"/>
</dbReference>
<gene>
    <name evidence="1" type="ORF">GCM10007424_22020</name>
</gene>
<dbReference type="InterPro" id="IPR012657">
    <property type="entry name" value="23S_rRNA-intervening_sequence"/>
</dbReference>
<dbReference type="RefSeq" id="WP_188621345.1">
    <property type="nucleotide sequence ID" value="NZ_BMJE01000005.1"/>
</dbReference>
<protein>
    <submittedName>
        <fullName evidence="1">Four helix bundle protein</fullName>
    </submittedName>
</protein>
<dbReference type="PANTHER" id="PTHR38471:SF2">
    <property type="entry name" value="FOUR HELIX BUNDLE PROTEIN"/>
    <property type="match status" value="1"/>
</dbReference>
<evidence type="ECO:0000313" key="1">
    <source>
        <dbReference type="EMBL" id="GGB81517.1"/>
    </source>
</evidence>
<dbReference type="Pfam" id="PF05635">
    <property type="entry name" value="23S_rRNA_IVP"/>
    <property type="match status" value="1"/>
</dbReference>
<name>A0ABQ1K0R3_9FLAO</name>
<dbReference type="EMBL" id="BMJE01000005">
    <property type="protein sequence ID" value="GGB81517.1"/>
    <property type="molecule type" value="Genomic_DNA"/>
</dbReference>
<dbReference type="CDD" id="cd16377">
    <property type="entry name" value="23S_rRNA_IVP_like"/>
    <property type="match status" value="1"/>
</dbReference>
<organism evidence="1 2">
    <name type="scientific">Flavobacterium suaedae</name>
    <dbReference type="NCBI Taxonomy" id="1767027"/>
    <lineage>
        <taxon>Bacteria</taxon>
        <taxon>Pseudomonadati</taxon>
        <taxon>Bacteroidota</taxon>
        <taxon>Flavobacteriia</taxon>
        <taxon>Flavobacteriales</taxon>
        <taxon>Flavobacteriaceae</taxon>
        <taxon>Flavobacterium</taxon>
    </lineage>
</organism>
<accession>A0ABQ1K0R3</accession>
<dbReference type="SUPFAM" id="SSF158446">
    <property type="entry name" value="IVS-encoded protein-like"/>
    <property type="match status" value="1"/>
</dbReference>
<dbReference type="PANTHER" id="PTHR38471">
    <property type="entry name" value="FOUR HELIX BUNDLE PROTEIN"/>
    <property type="match status" value="1"/>
</dbReference>
<dbReference type="NCBIfam" id="TIGR02436">
    <property type="entry name" value="four helix bundle protein"/>
    <property type="match status" value="1"/>
</dbReference>
<keyword evidence="2" id="KW-1185">Reference proteome</keyword>